<accession>A0A1Y2FDU2</accession>
<name>A0A1Y2FDU2_PROLT</name>
<evidence type="ECO:0000313" key="1">
    <source>
        <dbReference type="EMBL" id="ORY81486.1"/>
    </source>
</evidence>
<gene>
    <name evidence="1" type="ORF">BCR37DRAFT_393344</name>
</gene>
<dbReference type="RefSeq" id="XP_040724862.1">
    <property type="nucleotide sequence ID" value="XM_040871292.1"/>
</dbReference>
<proteinExistence type="predicted"/>
<keyword evidence="2" id="KW-1185">Reference proteome</keyword>
<evidence type="ECO:0000313" key="2">
    <source>
        <dbReference type="Proteomes" id="UP000193685"/>
    </source>
</evidence>
<comment type="caution">
    <text evidence="1">The sequence shown here is derived from an EMBL/GenBank/DDBJ whole genome shotgun (WGS) entry which is preliminary data.</text>
</comment>
<organism evidence="1 2">
    <name type="scientific">Protomyces lactucae-debilis</name>
    <dbReference type="NCBI Taxonomy" id="2754530"/>
    <lineage>
        <taxon>Eukaryota</taxon>
        <taxon>Fungi</taxon>
        <taxon>Dikarya</taxon>
        <taxon>Ascomycota</taxon>
        <taxon>Taphrinomycotina</taxon>
        <taxon>Taphrinomycetes</taxon>
        <taxon>Taphrinales</taxon>
        <taxon>Protomycetaceae</taxon>
        <taxon>Protomyces</taxon>
    </lineage>
</organism>
<protein>
    <submittedName>
        <fullName evidence="1">Uncharacterized protein</fullName>
    </submittedName>
</protein>
<dbReference type="GeneID" id="63787891"/>
<dbReference type="EMBL" id="MCFI01000011">
    <property type="protein sequence ID" value="ORY81486.1"/>
    <property type="molecule type" value="Genomic_DNA"/>
</dbReference>
<sequence>MQPRPFEQVNPFLRDDGVIASILGTSRSGSIGADDKTMQETRCFRSLAATEPQLTLQELLLQAPPRPAQRFSSASSVYSTDWSSDSSFGDETTAFTSTLQYLKPQPPTPQKPSGKLHKLVVCRNFLQLQKKRIAQHRTVQSLLVKLSGRDCRNDAHWCDEESGWDTQTATEPVLLVEKQDGRGRSRQRSQRYGYF</sequence>
<dbReference type="AlphaFoldDB" id="A0A1Y2FDU2"/>
<reference evidence="1 2" key="1">
    <citation type="submission" date="2016-07" db="EMBL/GenBank/DDBJ databases">
        <title>Pervasive Adenine N6-methylation of Active Genes in Fungi.</title>
        <authorList>
            <consortium name="DOE Joint Genome Institute"/>
            <person name="Mondo S.J."/>
            <person name="Dannebaum R.O."/>
            <person name="Kuo R.C."/>
            <person name="Labutti K."/>
            <person name="Haridas S."/>
            <person name="Kuo A."/>
            <person name="Salamov A."/>
            <person name="Ahrendt S.R."/>
            <person name="Lipzen A."/>
            <person name="Sullivan W."/>
            <person name="Andreopoulos W.B."/>
            <person name="Clum A."/>
            <person name="Lindquist E."/>
            <person name="Daum C."/>
            <person name="Ramamoorthy G.K."/>
            <person name="Gryganskyi A."/>
            <person name="Culley D."/>
            <person name="Magnuson J.K."/>
            <person name="James T.Y."/>
            <person name="O'Malley M.A."/>
            <person name="Stajich J.E."/>
            <person name="Spatafora J.W."/>
            <person name="Visel A."/>
            <person name="Grigoriev I.V."/>
        </authorList>
    </citation>
    <scope>NUCLEOTIDE SEQUENCE [LARGE SCALE GENOMIC DNA]</scope>
    <source>
        <strain evidence="1 2">12-1054</strain>
    </source>
</reference>
<dbReference type="Proteomes" id="UP000193685">
    <property type="component" value="Unassembled WGS sequence"/>
</dbReference>